<dbReference type="AlphaFoldDB" id="A0A5P1X307"/>
<evidence type="ECO:0000313" key="12">
    <source>
        <dbReference type="EMBL" id="QER66577.1"/>
    </source>
</evidence>
<evidence type="ECO:0000259" key="11">
    <source>
        <dbReference type="PROSITE" id="PS51385"/>
    </source>
</evidence>
<evidence type="ECO:0000256" key="1">
    <source>
        <dbReference type="ARBA" id="ARBA00000013"/>
    </source>
</evidence>
<evidence type="ECO:0000256" key="8">
    <source>
        <dbReference type="ARBA" id="ARBA00023027"/>
    </source>
</evidence>
<evidence type="ECO:0000256" key="10">
    <source>
        <dbReference type="HAMAP-Rule" id="MF_01966"/>
    </source>
</evidence>
<proteinExistence type="inferred from homology"/>
<dbReference type="PANTHER" id="PTHR13232">
    <property type="entry name" value="NAD(P)H-HYDRATE EPIMERASE"/>
    <property type="match status" value="1"/>
</dbReference>
<dbReference type="EMBL" id="CP043939">
    <property type="protein sequence ID" value="QER66577.1"/>
    <property type="molecule type" value="Genomic_DNA"/>
</dbReference>
<comment type="catalytic activity">
    <reaction evidence="1 10">
        <text>(6R)-NADHX = (6S)-NADHX</text>
        <dbReference type="Rhea" id="RHEA:32215"/>
        <dbReference type="ChEBI" id="CHEBI:64074"/>
        <dbReference type="ChEBI" id="CHEBI:64075"/>
        <dbReference type="EC" id="5.1.99.6"/>
    </reaction>
</comment>
<feature type="binding site" evidence="10">
    <location>
        <position position="157"/>
    </location>
    <ligand>
        <name>K(+)</name>
        <dbReference type="ChEBI" id="CHEBI:29103"/>
    </ligand>
</feature>
<keyword evidence="7 10" id="KW-0630">Potassium</keyword>
<evidence type="ECO:0000256" key="2">
    <source>
        <dbReference type="ARBA" id="ARBA00000909"/>
    </source>
</evidence>
<feature type="binding site" evidence="10">
    <location>
        <position position="136"/>
    </location>
    <ligand>
        <name>(6S)-NADPHX</name>
        <dbReference type="ChEBI" id="CHEBI:64076"/>
    </ligand>
</feature>
<feature type="binding site" evidence="10">
    <location>
        <position position="121"/>
    </location>
    <ligand>
        <name>K(+)</name>
        <dbReference type="ChEBI" id="CHEBI:29103"/>
    </ligand>
</feature>
<feature type="binding site" evidence="10">
    <location>
        <begin position="58"/>
        <end position="62"/>
    </location>
    <ligand>
        <name>(6S)-NADPHX</name>
        <dbReference type="ChEBI" id="CHEBI:64076"/>
    </ligand>
</feature>
<evidence type="ECO:0000256" key="5">
    <source>
        <dbReference type="ARBA" id="ARBA00022741"/>
    </source>
</evidence>
<keyword evidence="4 10" id="KW-0479">Metal-binding</keyword>
<dbReference type="KEGG" id="lnn:F0161_00955"/>
<feature type="binding site" evidence="10">
    <location>
        <position position="59"/>
    </location>
    <ligand>
        <name>K(+)</name>
        <dbReference type="ChEBI" id="CHEBI:29103"/>
    </ligand>
</feature>
<organism evidence="12 13">
    <name type="scientific">Paucilactobacillus nenjiangensis</name>
    <dbReference type="NCBI Taxonomy" id="1296540"/>
    <lineage>
        <taxon>Bacteria</taxon>
        <taxon>Bacillati</taxon>
        <taxon>Bacillota</taxon>
        <taxon>Bacilli</taxon>
        <taxon>Lactobacillales</taxon>
        <taxon>Lactobacillaceae</taxon>
        <taxon>Paucilactobacillus</taxon>
    </lineage>
</organism>
<dbReference type="Gene3D" id="3.40.50.10260">
    <property type="entry name" value="YjeF N-terminal domain"/>
    <property type="match status" value="1"/>
</dbReference>
<comment type="function">
    <text evidence="10">Catalyzes the epimerization of the S- and R-forms of NAD(P)HX, a damaged form of NAD(P)H that is a result of enzymatic or heat-dependent hydration. This is a prerequisite for the S-specific NAD(P)H-hydrate dehydratase to allow the repair of both epimers of NAD(P)HX.</text>
</comment>
<feature type="domain" description="YjeF N-terminal" evidence="11">
    <location>
        <begin position="10"/>
        <end position="209"/>
    </location>
</feature>
<evidence type="ECO:0000256" key="6">
    <source>
        <dbReference type="ARBA" id="ARBA00022857"/>
    </source>
</evidence>
<keyword evidence="13" id="KW-1185">Reference proteome</keyword>
<keyword evidence="8 10" id="KW-0520">NAD</keyword>
<dbReference type="GO" id="GO:0000166">
    <property type="term" value="F:nucleotide binding"/>
    <property type="evidence" value="ECO:0007669"/>
    <property type="project" value="UniProtKB-KW"/>
</dbReference>
<dbReference type="PROSITE" id="PS51385">
    <property type="entry name" value="YJEF_N"/>
    <property type="match status" value="1"/>
</dbReference>
<keyword evidence="9 10" id="KW-0413">Isomerase</keyword>
<name>A0A5P1X307_9LACO</name>
<dbReference type="OrthoDB" id="9806925at2"/>
<dbReference type="RefSeq" id="WP_150203222.1">
    <property type="nucleotide sequence ID" value="NZ_CP043939.1"/>
</dbReference>
<comment type="cofactor">
    <cofactor evidence="10">
        <name>K(+)</name>
        <dbReference type="ChEBI" id="CHEBI:29103"/>
    </cofactor>
    <text evidence="10">Binds 1 potassium ion per subunit.</text>
</comment>
<comment type="similarity">
    <text evidence="10">Belongs to the NnrE/AIBP family.</text>
</comment>
<keyword evidence="6 10" id="KW-0521">NADP</keyword>
<keyword evidence="5 10" id="KW-0547">Nucleotide-binding</keyword>
<evidence type="ECO:0000256" key="7">
    <source>
        <dbReference type="ARBA" id="ARBA00022958"/>
    </source>
</evidence>
<dbReference type="NCBIfam" id="TIGR00197">
    <property type="entry name" value="yjeF_nterm"/>
    <property type="match status" value="1"/>
</dbReference>
<dbReference type="InterPro" id="IPR004443">
    <property type="entry name" value="YjeF_N_dom"/>
</dbReference>
<comment type="catalytic activity">
    <reaction evidence="2 10">
        <text>(6R)-NADPHX = (6S)-NADPHX</text>
        <dbReference type="Rhea" id="RHEA:32227"/>
        <dbReference type="ChEBI" id="CHEBI:64076"/>
        <dbReference type="ChEBI" id="CHEBI:64077"/>
        <dbReference type="EC" id="5.1.99.6"/>
    </reaction>
</comment>
<dbReference type="InterPro" id="IPR032976">
    <property type="entry name" value="YJEFN_prot_NAXE-like"/>
</dbReference>
<evidence type="ECO:0000256" key="4">
    <source>
        <dbReference type="ARBA" id="ARBA00022723"/>
    </source>
</evidence>
<feature type="binding site" evidence="10">
    <location>
        <begin position="125"/>
        <end position="131"/>
    </location>
    <ligand>
        <name>(6S)-NADPHX</name>
        <dbReference type="ChEBI" id="CHEBI:64076"/>
    </ligand>
</feature>
<reference evidence="12 13" key="1">
    <citation type="submission" date="2019-09" db="EMBL/GenBank/DDBJ databases">
        <title>Complete Genome Sequence of Lactobacillus nenjiangensis SH-Y15, isolated from sauerkraut.</title>
        <authorList>
            <person name="Yang H."/>
        </authorList>
    </citation>
    <scope>NUCLEOTIDE SEQUENCE [LARGE SCALE GENOMIC DNA]</scope>
    <source>
        <strain evidence="12 13">SH-Y15</strain>
    </source>
</reference>
<dbReference type="GO" id="GO:0046872">
    <property type="term" value="F:metal ion binding"/>
    <property type="evidence" value="ECO:0007669"/>
    <property type="project" value="UniProtKB-KW"/>
</dbReference>
<evidence type="ECO:0000313" key="13">
    <source>
        <dbReference type="Proteomes" id="UP000325295"/>
    </source>
</evidence>
<sequence length="209" mass="22517">MAKTLTTKEMKKFDKFTIEKIGIPSIVLMERASLAIRDIVLKRHYDLSNVVVVAGYGNNGGDGLAVARLLKIERANVTIINVGNSKHESSERATQRKICNYYKIPTTDDLSALNDATLIVDAIFGVGIDRPVAGEYLEAIQAINQTTATTVAVDVPSGLNSDTGTPLNEAVRADLTVAIAFNKLGFGTNPGKEHVGEVVVADDMGVYYF</sequence>
<dbReference type="EC" id="5.1.99.6" evidence="3 10"/>
<dbReference type="Proteomes" id="UP000325295">
    <property type="component" value="Chromosome"/>
</dbReference>
<dbReference type="PANTHER" id="PTHR13232:SF10">
    <property type="entry name" value="NAD(P)H-HYDRATE EPIMERASE"/>
    <property type="match status" value="1"/>
</dbReference>
<gene>
    <name evidence="10" type="primary">nnrE</name>
    <name evidence="12" type="ORF">F0161_00955</name>
</gene>
<dbReference type="GO" id="GO:0052856">
    <property type="term" value="F:NAD(P)HX epimerase activity"/>
    <property type="evidence" value="ECO:0007669"/>
    <property type="project" value="UniProtKB-UniRule"/>
</dbReference>
<dbReference type="InterPro" id="IPR036652">
    <property type="entry name" value="YjeF_N_dom_sf"/>
</dbReference>
<evidence type="ECO:0000256" key="9">
    <source>
        <dbReference type="ARBA" id="ARBA00023235"/>
    </source>
</evidence>
<feature type="binding site" evidence="10">
    <location>
        <position position="154"/>
    </location>
    <ligand>
        <name>(6S)-NADPHX</name>
        <dbReference type="ChEBI" id="CHEBI:64076"/>
    </ligand>
</feature>
<dbReference type="HAMAP" id="MF_01966">
    <property type="entry name" value="NADHX_epimerase"/>
    <property type="match status" value="1"/>
</dbReference>
<evidence type="ECO:0000256" key="3">
    <source>
        <dbReference type="ARBA" id="ARBA00012228"/>
    </source>
</evidence>
<dbReference type="Pfam" id="PF03853">
    <property type="entry name" value="YjeF_N"/>
    <property type="match status" value="1"/>
</dbReference>
<protein>
    <recommendedName>
        <fullName evidence="3 10">NAD(P)H-hydrate epimerase</fullName>
        <ecNumber evidence="3 10">5.1.99.6</ecNumber>
    </recommendedName>
    <alternativeName>
        <fullName evidence="10">NAD(P)HX epimerase</fullName>
    </alternativeName>
</protein>
<accession>A0A5P1X307</accession>
<dbReference type="SUPFAM" id="SSF64153">
    <property type="entry name" value="YjeF N-terminal domain-like"/>
    <property type="match status" value="1"/>
</dbReference>